<reference evidence="2 3" key="1">
    <citation type="journal article" date="2012" name="Eukaryot. Cell">
        <title>Genome sequence of the Trichosporon asahii environmental strain CBS 8904.</title>
        <authorList>
            <person name="Yang R.Y."/>
            <person name="Li H.T."/>
            <person name="Zhu H."/>
            <person name="Zhou G.P."/>
            <person name="Wang M."/>
            <person name="Wang L."/>
        </authorList>
    </citation>
    <scope>NUCLEOTIDE SEQUENCE [LARGE SCALE GENOMIC DNA]</scope>
    <source>
        <strain evidence="2 3">CBS 8904</strain>
    </source>
</reference>
<evidence type="ECO:0000313" key="2">
    <source>
        <dbReference type="EMBL" id="EKD01146.1"/>
    </source>
</evidence>
<accession>K1VK79</accession>
<evidence type="ECO:0000256" key="1">
    <source>
        <dbReference type="SAM" id="SignalP"/>
    </source>
</evidence>
<dbReference type="InterPro" id="IPR035992">
    <property type="entry name" value="Ricin_B-like_lectins"/>
</dbReference>
<dbReference type="Gene3D" id="2.80.10.50">
    <property type="match status" value="1"/>
</dbReference>
<dbReference type="InParanoid" id="K1VK79"/>
<sequence>MSAASLAVVASLALFSTASAKQWIEAADSTPTWHSILLSEQYGVFRCLDNRDGRKSLGNPVQAWECNENNNQQWRWIDGLDREGNLPAEQRAKLLDAQREHPPFIYQLKDTELCLGYAIDSVDLSKPRMWPSGQIETAKDIQLGLWPCSQAPAFFYDRATNAMHLYGNPKLPQPG</sequence>
<keyword evidence="3" id="KW-1185">Reference proteome</keyword>
<feature type="signal peptide" evidence="1">
    <location>
        <begin position="1"/>
        <end position="20"/>
    </location>
</feature>
<protein>
    <submittedName>
        <fullName evidence="2">Uncharacterized protein</fullName>
    </submittedName>
</protein>
<proteinExistence type="predicted"/>
<gene>
    <name evidence="2" type="ORF">A1Q2_04644</name>
</gene>
<evidence type="ECO:0000313" key="3">
    <source>
        <dbReference type="Proteomes" id="UP000006757"/>
    </source>
</evidence>
<dbReference type="SUPFAM" id="SSF50370">
    <property type="entry name" value="Ricin B-like lectins"/>
    <property type="match status" value="2"/>
</dbReference>
<dbReference type="HOGENOM" id="CLU_131111_0_0_1"/>
<dbReference type="PROSITE" id="PS50231">
    <property type="entry name" value="RICIN_B_LECTIN"/>
    <property type="match status" value="1"/>
</dbReference>
<dbReference type="AlphaFoldDB" id="K1VK79"/>
<organism evidence="2 3">
    <name type="scientific">Trichosporon asahii var. asahii (strain CBS 8904)</name>
    <name type="common">Yeast</name>
    <dbReference type="NCBI Taxonomy" id="1220162"/>
    <lineage>
        <taxon>Eukaryota</taxon>
        <taxon>Fungi</taxon>
        <taxon>Dikarya</taxon>
        <taxon>Basidiomycota</taxon>
        <taxon>Agaricomycotina</taxon>
        <taxon>Tremellomycetes</taxon>
        <taxon>Trichosporonales</taxon>
        <taxon>Trichosporonaceae</taxon>
        <taxon>Trichosporon</taxon>
    </lineage>
</organism>
<comment type="caution">
    <text evidence="2">The sequence shown here is derived from an EMBL/GenBank/DDBJ whole genome shotgun (WGS) entry which is preliminary data.</text>
</comment>
<dbReference type="EMBL" id="AMBO01000325">
    <property type="protein sequence ID" value="EKD01146.1"/>
    <property type="molecule type" value="Genomic_DNA"/>
</dbReference>
<feature type="chain" id="PRO_5003853859" evidence="1">
    <location>
        <begin position="21"/>
        <end position="175"/>
    </location>
</feature>
<dbReference type="Proteomes" id="UP000006757">
    <property type="component" value="Unassembled WGS sequence"/>
</dbReference>
<keyword evidence="1" id="KW-0732">Signal</keyword>
<name>K1VK79_TRIAC</name>